<dbReference type="AlphaFoldDB" id="A0A1I4X650"/>
<keyword evidence="2" id="KW-0408">Iron</keyword>
<dbReference type="NCBIfam" id="TIGR03440">
    <property type="entry name" value="egtB_TIGR03440"/>
    <property type="match status" value="1"/>
</dbReference>
<dbReference type="PANTHER" id="PTHR23150">
    <property type="entry name" value="SULFATASE MODIFYING FACTOR 1, 2"/>
    <property type="match status" value="1"/>
</dbReference>
<dbReference type="OrthoDB" id="9768004at2"/>
<gene>
    <name evidence="6" type="ORF">SAMN05216289_10818</name>
</gene>
<dbReference type="InterPro" id="IPR034660">
    <property type="entry name" value="DinB/YfiT-like"/>
</dbReference>
<organism evidence="6 7">
    <name type="scientific">Dokdonella immobilis</name>
    <dbReference type="NCBI Taxonomy" id="578942"/>
    <lineage>
        <taxon>Bacteria</taxon>
        <taxon>Pseudomonadati</taxon>
        <taxon>Pseudomonadota</taxon>
        <taxon>Gammaproteobacteria</taxon>
        <taxon>Lysobacterales</taxon>
        <taxon>Rhodanobacteraceae</taxon>
        <taxon>Dokdonella</taxon>
    </lineage>
</organism>
<dbReference type="Pfam" id="PF12867">
    <property type="entry name" value="DinB_2"/>
    <property type="match status" value="1"/>
</dbReference>
<dbReference type="SUPFAM" id="SSF109854">
    <property type="entry name" value="DinB/YfiT-like putative metalloenzymes"/>
    <property type="match status" value="1"/>
</dbReference>
<keyword evidence="1" id="KW-0560">Oxidoreductase</keyword>
<feature type="domain" description="DinB-like" evidence="5">
    <location>
        <begin position="27"/>
        <end position="156"/>
    </location>
</feature>
<evidence type="ECO:0000259" key="4">
    <source>
        <dbReference type="Pfam" id="PF03781"/>
    </source>
</evidence>
<dbReference type="Pfam" id="PF03781">
    <property type="entry name" value="FGE-sulfatase"/>
    <property type="match status" value="2"/>
</dbReference>
<sequence length="427" mass="47572">MLESDSSSFSPASAVNGSGAEALAERYRRVRHASMDLIADLSAEDTVPQSMPETSPVKWHLAHTTWFFEQFVLARDESYAPFDPDWLYLFNSYYQSVGPMHARPQRGLLTRPGLAQVLAYRARIDERMGLLLGGEFDAELGALATLGLNHEQQHQELVLTDIKHLFSLNPLRPAFRAARERPPSRPTKLEFIEGRQGIVEIGADGSGFAFDCETPRHRTLLHPHAIANRPVNNAEFAAFIRDGGYRTPTLWLSEGWNTVCERGWARPLYWSESLDSEFTLAGEREIDANAPVCHVSFFEADAYARWAGARLPTEAEWEACAQTFDPTKGNFVESGQLHPCSGGAGAGPRQLFGDVWEWTASPYVSYPGYRPPAGALGEYNGKFMCGQFVLRGGSCATPASHMRASYRNFFAPADRWQFMGLRLGKDL</sequence>
<feature type="domain" description="Sulfatase-modifying factor enzyme-like" evidence="4">
    <location>
        <begin position="346"/>
        <end position="423"/>
    </location>
</feature>
<dbReference type="InterPro" id="IPR024775">
    <property type="entry name" value="DinB-like"/>
</dbReference>
<evidence type="ECO:0000256" key="2">
    <source>
        <dbReference type="ARBA" id="ARBA00023004"/>
    </source>
</evidence>
<dbReference type="Proteomes" id="UP000198575">
    <property type="component" value="Unassembled WGS sequence"/>
</dbReference>
<dbReference type="GO" id="GO:0052699">
    <property type="term" value="P:ergothioneine biosynthetic process"/>
    <property type="evidence" value="ECO:0007669"/>
    <property type="project" value="InterPro"/>
</dbReference>
<dbReference type="EMBL" id="FOVF01000008">
    <property type="protein sequence ID" value="SFN21451.1"/>
    <property type="molecule type" value="Genomic_DNA"/>
</dbReference>
<dbReference type="InterPro" id="IPR016187">
    <property type="entry name" value="CTDL_fold"/>
</dbReference>
<dbReference type="InterPro" id="IPR005532">
    <property type="entry name" value="SUMF_dom"/>
</dbReference>
<evidence type="ECO:0000313" key="6">
    <source>
        <dbReference type="EMBL" id="SFN21451.1"/>
    </source>
</evidence>
<dbReference type="STRING" id="578942.SAMN05216289_10818"/>
<dbReference type="SUPFAM" id="SSF56436">
    <property type="entry name" value="C-type lectin-like"/>
    <property type="match status" value="1"/>
</dbReference>
<evidence type="ECO:0000313" key="7">
    <source>
        <dbReference type="Proteomes" id="UP000198575"/>
    </source>
</evidence>
<evidence type="ECO:0000259" key="5">
    <source>
        <dbReference type="Pfam" id="PF12867"/>
    </source>
</evidence>
<dbReference type="PANTHER" id="PTHR23150:SF36">
    <property type="entry name" value="HERCYNINE OXYGENASE"/>
    <property type="match status" value="1"/>
</dbReference>
<dbReference type="Gene3D" id="3.90.1580.10">
    <property type="entry name" value="paralog of FGE (formylglycine-generating enzyme)"/>
    <property type="match status" value="1"/>
</dbReference>
<protein>
    <submittedName>
        <fullName evidence="6">Ergothioneine biosynthesis protein EgtB</fullName>
    </submittedName>
</protein>
<keyword evidence="7" id="KW-1185">Reference proteome</keyword>
<name>A0A1I4X650_9GAMM</name>
<comment type="pathway">
    <text evidence="3">Amino-acid biosynthesis; ergothioneine biosynthesis.</text>
</comment>
<dbReference type="InterPro" id="IPR042095">
    <property type="entry name" value="SUMF_sf"/>
</dbReference>
<reference evidence="6 7" key="1">
    <citation type="submission" date="2016-10" db="EMBL/GenBank/DDBJ databases">
        <authorList>
            <person name="de Groot N.N."/>
        </authorList>
    </citation>
    <scope>NUCLEOTIDE SEQUENCE [LARGE SCALE GENOMIC DNA]</scope>
    <source>
        <strain evidence="6 7">CGMCC 1.7659</strain>
    </source>
</reference>
<evidence type="ECO:0000256" key="3">
    <source>
        <dbReference type="ARBA" id="ARBA00037882"/>
    </source>
</evidence>
<dbReference type="RefSeq" id="WP_092406683.1">
    <property type="nucleotide sequence ID" value="NZ_FOVF01000008.1"/>
</dbReference>
<dbReference type="InterPro" id="IPR017806">
    <property type="entry name" value="EgtB"/>
</dbReference>
<dbReference type="InterPro" id="IPR051043">
    <property type="entry name" value="Sulfatase_Mod_Factor_Kinase"/>
</dbReference>
<accession>A0A1I4X650</accession>
<feature type="domain" description="Sulfatase-modifying factor enzyme-like" evidence="4">
    <location>
        <begin position="197"/>
        <end position="322"/>
    </location>
</feature>
<proteinExistence type="predicted"/>
<evidence type="ECO:0000256" key="1">
    <source>
        <dbReference type="ARBA" id="ARBA00023002"/>
    </source>
</evidence>